<evidence type="ECO:0000256" key="3">
    <source>
        <dbReference type="ARBA" id="ARBA00022478"/>
    </source>
</evidence>
<keyword evidence="3 11" id="KW-0240">DNA-directed RNA polymerase</keyword>
<proteinExistence type="predicted"/>
<keyword evidence="9" id="KW-0804">Transcription</keyword>
<comment type="subcellular location">
    <subcellularLocation>
        <location evidence="1">Nucleus</location>
    </subcellularLocation>
</comment>
<dbReference type="SUPFAM" id="SSF64484">
    <property type="entry name" value="beta and beta-prime subunits of DNA dependent RNA-polymerase"/>
    <property type="match status" value="1"/>
</dbReference>
<evidence type="ECO:0000256" key="10">
    <source>
        <dbReference type="ARBA" id="ARBA00023242"/>
    </source>
</evidence>
<dbReference type="AlphaFoldDB" id="A0A8H6VZ55"/>
<reference evidence="11" key="1">
    <citation type="submission" date="2020-05" db="EMBL/GenBank/DDBJ databases">
        <title>Mycena genomes resolve the evolution of fungal bioluminescence.</title>
        <authorList>
            <person name="Tsai I.J."/>
        </authorList>
    </citation>
    <scope>NUCLEOTIDE SEQUENCE</scope>
    <source>
        <strain evidence="11">171206Taipei</strain>
    </source>
</reference>
<dbReference type="GO" id="GO:0003899">
    <property type="term" value="F:DNA-directed RNA polymerase activity"/>
    <property type="evidence" value="ECO:0007669"/>
    <property type="project" value="UniProtKB-EC"/>
</dbReference>
<accession>A0A8H6VZ55</accession>
<dbReference type="OrthoDB" id="3044741at2759"/>
<evidence type="ECO:0000256" key="9">
    <source>
        <dbReference type="ARBA" id="ARBA00023163"/>
    </source>
</evidence>
<dbReference type="Gene3D" id="1.10.150.390">
    <property type="match status" value="1"/>
</dbReference>
<keyword evidence="6" id="KW-0479">Metal-binding</keyword>
<keyword evidence="10" id="KW-0539">Nucleus</keyword>
<evidence type="ECO:0000313" key="11">
    <source>
        <dbReference type="EMBL" id="KAF7293439.1"/>
    </source>
</evidence>
<gene>
    <name evidence="11" type="ORF">MIND_01121300</name>
</gene>
<protein>
    <recommendedName>
        <fullName evidence="2">DNA-directed RNA polymerase</fullName>
        <ecNumber evidence="2">2.7.7.6</ecNumber>
    </recommendedName>
</protein>
<evidence type="ECO:0000256" key="4">
    <source>
        <dbReference type="ARBA" id="ARBA00022679"/>
    </source>
</evidence>
<dbReference type="GO" id="GO:0005665">
    <property type="term" value="C:RNA polymerase II, core complex"/>
    <property type="evidence" value="ECO:0007669"/>
    <property type="project" value="TreeGrafter"/>
</dbReference>
<evidence type="ECO:0000256" key="8">
    <source>
        <dbReference type="ARBA" id="ARBA00022842"/>
    </source>
</evidence>
<keyword evidence="12" id="KW-1185">Reference proteome</keyword>
<dbReference type="Proteomes" id="UP000636479">
    <property type="component" value="Unassembled WGS sequence"/>
</dbReference>
<evidence type="ECO:0000256" key="1">
    <source>
        <dbReference type="ARBA" id="ARBA00004123"/>
    </source>
</evidence>
<evidence type="ECO:0000256" key="5">
    <source>
        <dbReference type="ARBA" id="ARBA00022695"/>
    </source>
</evidence>
<dbReference type="InterPro" id="IPR045867">
    <property type="entry name" value="DNA-dir_RpoC_beta_prime"/>
</dbReference>
<keyword evidence="8" id="KW-0460">Magnesium</keyword>
<keyword evidence="5" id="KW-0548">Nucleotidyltransferase</keyword>
<dbReference type="EMBL" id="JACAZF010000010">
    <property type="protein sequence ID" value="KAF7293439.1"/>
    <property type="molecule type" value="Genomic_DNA"/>
</dbReference>
<dbReference type="RefSeq" id="XP_037215602.1">
    <property type="nucleotide sequence ID" value="XM_037367770.1"/>
</dbReference>
<organism evidence="11 12">
    <name type="scientific">Mycena indigotica</name>
    <dbReference type="NCBI Taxonomy" id="2126181"/>
    <lineage>
        <taxon>Eukaryota</taxon>
        <taxon>Fungi</taxon>
        <taxon>Dikarya</taxon>
        <taxon>Basidiomycota</taxon>
        <taxon>Agaricomycotina</taxon>
        <taxon>Agaricomycetes</taxon>
        <taxon>Agaricomycetidae</taxon>
        <taxon>Agaricales</taxon>
        <taxon>Marasmiineae</taxon>
        <taxon>Mycenaceae</taxon>
        <taxon>Mycena</taxon>
    </lineage>
</organism>
<evidence type="ECO:0000313" key="12">
    <source>
        <dbReference type="Proteomes" id="UP000636479"/>
    </source>
</evidence>
<sequence>MAITRHGINRADTGALMRCSFEETVEILMEAAAVGEKDDCHGIAENVMFGQMAPMGTGAFEVALDIDTLKDAVSGSGKDGRAVMRGPACDCGRPELGLGHGRNSAISSGVRVAGSHAFISPTSPLYPL</sequence>
<dbReference type="GO" id="GO:0046872">
    <property type="term" value="F:metal ion binding"/>
    <property type="evidence" value="ECO:0007669"/>
    <property type="project" value="UniProtKB-KW"/>
</dbReference>
<dbReference type="GO" id="GO:0006351">
    <property type="term" value="P:DNA-templated transcription"/>
    <property type="evidence" value="ECO:0007669"/>
    <property type="project" value="InterPro"/>
</dbReference>
<keyword evidence="7" id="KW-0862">Zinc</keyword>
<dbReference type="EC" id="2.7.7.6" evidence="2"/>
<evidence type="ECO:0000256" key="6">
    <source>
        <dbReference type="ARBA" id="ARBA00022723"/>
    </source>
</evidence>
<evidence type="ECO:0000256" key="7">
    <source>
        <dbReference type="ARBA" id="ARBA00022833"/>
    </source>
</evidence>
<dbReference type="PANTHER" id="PTHR19376:SF37">
    <property type="entry name" value="DNA-DIRECTED RNA POLYMERASE II SUBUNIT RPB1"/>
    <property type="match status" value="1"/>
</dbReference>
<dbReference type="PANTHER" id="PTHR19376">
    <property type="entry name" value="DNA-DIRECTED RNA POLYMERASE"/>
    <property type="match status" value="1"/>
</dbReference>
<keyword evidence="4" id="KW-0808">Transferase</keyword>
<evidence type="ECO:0000256" key="2">
    <source>
        <dbReference type="ARBA" id="ARBA00012418"/>
    </source>
</evidence>
<dbReference type="GeneID" id="59350286"/>
<comment type="caution">
    <text evidence="11">The sequence shown here is derived from an EMBL/GenBank/DDBJ whole genome shotgun (WGS) entry which is preliminary data.</text>
</comment>
<name>A0A8H6VZ55_9AGAR</name>
<dbReference type="FunFam" id="1.10.150.390:FF:000001">
    <property type="entry name" value="DNA-directed RNA polymerase subunit"/>
    <property type="match status" value="1"/>
</dbReference>